<dbReference type="RefSeq" id="XP_003138949.1">
    <property type="nucleotide sequence ID" value="XM_003138901.1"/>
</dbReference>
<sequence length="149" mass="17483">MEMKDGITVTSCIRLMIDVHFMYCRTYDDFIIHCFAVIAKRNKTGPLLRSSVVTKSARQLGERRKEKLNLYCSTSGFTTSFVFQYNLNKNPSLASDIYSKLLWGMELPAYRIVMVYINELKRSAAFSYSFMFDLYINTWYMINLKIKVK</sequence>
<gene>
    <name evidence="1" type="ORF">LOAG_03364</name>
</gene>
<name>A0A1S0U4V0_LOALO</name>
<evidence type="ECO:0000313" key="1">
    <source>
        <dbReference type="EMBL" id="EFO25120.1"/>
    </source>
</evidence>
<reference evidence="1" key="1">
    <citation type="submission" date="2012-04" db="EMBL/GenBank/DDBJ databases">
        <title>The Genome Sequence of Loa loa.</title>
        <authorList>
            <consortium name="The Broad Institute Genome Sequencing Platform"/>
            <consortium name="Broad Institute Genome Sequencing Center for Infectious Disease"/>
            <person name="Nutman T.B."/>
            <person name="Fink D.L."/>
            <person name="Russ C."/>
            <person name="Young S."/>
            <person name="Zeng Q."/>
            <person name="Gargeya S."/>
            <person name="Alvarado L."/>
            <person name="Berlin A."/>
            <person name="Chapman S.B."/>
            <person name="Chen Z."/>
            <person name="Freedman E."/>
            <person name="Gellesch M."/>
            <person name="Goldberg J."/>
            <person name="Griggs A."/>
            <person name="Gujja S."/>
            <person name="Heilman E.R."/>
            <person name="Heiman D."/>
            <person name="Howarth C."/>
            <person name="Mehta T."/>
            <person name="Neiman D."/>
            <person name="Pearson M."/>
            <person name="Roberts A."/>
            <person name="Saif S."/>
            <person name="Shea T."/>
            <person name="Shenoy N."/>
            <person name="Sisk P."/>
            <person name="Stolte C."/>
            <person name="Sykes S."/>
            <person name="White J."/>
            <person name="Yandava C."/>
            <person name="Haas B."/>
            <person name="Henn M.R."/>
            <person name="Nusbaum C."/>
            <person name="Birren B."/>
        </authorList>
    </citation>
    <scope>NUCLEOTIDE SEQUENCE [LARGE SCALE GENOMIC DNA]</scope>
</reference>
<protein>
    <submittedName>
        <fullName evidence="1">Uncharacterized protein</fullName>
    </submittedName>
</protein>
<dbReference type="GeneID" id="9940752"/>
<organism evidence="1">
    <name type="scientific">Loa loa</name>
    <name type="common">Eye worm</name>
    <name type="synonym">Filaria loa</name>
    <dbReference type="NCBI Taxonomy" id="7209"/>
    <lineage>
        <taxon>Eukaryota</taxon>
        <taxon>Metazoa</taxon>
        <taxon>Ecdysozoa</taxon>
        <taxon>Nematoda</taxon>
        <taxon>Chromadorea</taxon>
        <taxon>Rhabditida</taxon>
        <taxon>Spirurina</taxon>
        <taxon>Spiruromorpha</taxon>
        <taxon>Filarioidea</taxon>
        <taxon>Onchocercidae</taxon>
        <taxon>Loa</taxon>
    </lineage>
</organism>
<proteinExistence type="predicted"/>
<dbReference type="EMBL" id="JH712096">
    <property type="protein sequence ID" value="EFO25120.1"/>
    <property type="molecule type" value="Genomic_DNA"/>
</dbReference>
<dbReference type="KEGG" id="loa:LOAG_03364"/>
<dbReference type="AlphaFoldDB" id="A0A1S0U4V0"/>
<dbReference type="CTD" id="9940752"/>
<dbReference type="InParanoid" id="A0A1S0U4V0"/>
<accession>A0A1S0U4V0</accession>